<protein>
    <submittedName>
        <fullName evidence="2">Uncharacterized protein</fullName>
    </submittedName>
</protein>
<reference evidence="2" key="4">
    <citation type="submission" date="2019-03" db="UniProtKB">
        <authorList>
            <consortium name="EnsemblPlants"/>
        </authorList>
    </citation>
    <scope>IDENTIFICATION</scope>
</reference>
<proteinExistence type="predicted"/>
<name>A0A453Q534_AEGTS</name>
<dbReference type="Proteomes" id="UP000015105">
    <property type="component" value="Chromosome 6D"/>
</dbReference>
<accession>A0A453Q534</accession>
<dbReference type="Gramene" id="AET6Gv20984900.1">
    <property type="protein sequence ID" value="AET6Gv20984900.1"/>
    <property type="gene ID" value="AET6Gv20984900"/>
</dbReference>
<organism evidence="2 3">
    <name type="scientific">Aegilops tauschii subsp. strangulata</name>
    <name type="common">Goatgrass</name>
    <dbReference type="NCBI Taxonomy" id="200361"/>
    <lineage>
        <taxon>Eukaryota</taxon>
        <taxon>Viridiplantae</taxon>
        <taxon>Streptophyta</taxon>
        <taxon>Embryophyta</taxon>
        <taxon>Tracheophyta</taxon>
        <taxon>Spermatophyta</taxon>
        <taxon>Magnoliopsida</taxon>
        <taxon>Liliopsida</taxon>
        <taxon>Poales</taxon>
        <taxon>Poaceae</taxon>
        <taxon>BOP clade</taxon>
        <taxon>Pooideae</taxon>
        <taxon>Triticodae</taxon>
        <taxon>Triticeae</taxon>
        <taxon>Triticinae</taxon>
        <taxon>Aegilops</taxon>
    </lineage>
</organism>
<dbReference type="EnsemblPlants" id="AET6Gv20984900.1">
    <property type="protein sequence ID" value="AET6Gv20984900.1"/>
    <property type="gene ID" value="AET6Gv20984900"/>
</dbReference>
<reference evidence="2" key="3">
    <citation type="journal article" date="2017" name="Nature">
        <title>Genome sequence of the progenitor of the wheat D genome Aegilops tauschii.</title>
        <authorList>
            <person name="Luo M.C."/>
            <person name="Gu Y.Q."/>
            <person name="Puiu D."/>
            <person name="Wang H."/>
            <person name="Twardziok S.O."/>
            <person name="Deal K.R."/>
            <person name="Huo N."/>
            <person name="Zhu T."/>
            <person name="Wang L."/>
            <person name="Wang Y."/>
            <person name="McGuire P.E."/>
            <person name="Liu S."/>
            <person name="Long H."/>
            <person name="Ramasamy R.K."/>
            <person name="Rodriguez J.C."/>
            <person name="Van S.L."/>
            <person name="Yuan L."/>
            <person name="Wang Z."/>
            <person name="Xia Z."/>
            <person name="Xiao L."/>
            <person name="Anderson O.D."/>
            <person name="Ouyang S."/>
            <person name="Liang Y."/>
            <person name="Zimin A.V."/>
            <person name="Pertea G."/>
            <person name="Qi P."/>
            <person name="Bennetzen J.L."/>
            <person name="Dai X."/>
            <person name="Dawson M.W."/>
            <person name="Muller H.G."/>
            <person name="Kugler K."/>
            <person name="Rivarola-Duarte L."/>
            <person name="Spannagl M."/>
            <person name="Mayer K.F.X."/>
            <person name="Lu F.H."/>
            <person name="Bevan M.W."/>
            <person name="Leroy P."/>
            <person name="Li P."/>
            <person name="You F.M."/>
            <person name="Sun Q."/>
            <person name="Liu Z."/>
            <person name="Lyons E."/>
            <person name="Wicker T."/>
            <person name="Salzberg S.L."/>
            <person name="Devos K.M."/>
            <person name="Dvorak J."/>
        </authorList>
    </citation>
    <scope>NUCLEOTIDE SEQUENCE [LARGE SCALE GENOMIC DNA]</scope>
    <source>
        <strain evidence="2">cv. AL8/78</strain>
    </source>
</reference>
<reference evidence="2" key="5">
    <citation type="journal article" date="2021" name="G3 (Bethesda)">
        <title>Aegilops tauschii genome assembly Aet v5.0 features greater sequence contiguity and improved annotation.</title>
        <authorList>
            <person name="Wang L."/>
            <person name="Zhu T."/>
            <person name="Rodriguez J.C."/>
            <person name="Deal K.R."/>
            <person name="Dubcovsky J."/>
            <person name="McGuire P.E."/>
            <person name="Lux T."/>
            <person name="Spannagl M."/>
            <person name="Mayer K.F.X."/>
            <person name="Baldrich P."/>
            <person name="Meyers B.C."/>
            <person name="Huo N."/>
            <person name="Gu Y.Q."/>
            <person name="Zhou H."/>
            <person name="Devos K.M."/>
            <person name="Bennetzen J.L."/>
            <person name="Unver T."/>
            <person name="Budak H."/>
            <person name="Gulick P.J."/>
            <person name="Galiba G."/>
            <person name="Kalapos B."/>
            <person name="Nelson D.R."/>
            <person name="Li P."/>
            <person name="You F.M."/>
            <person name="Luo M.C."/>
            <person name="Dvorak J."/>
        </authorList>
    </citation>
    <scope>NUCLEOTIDE SEQUENCE [LARGE SCALE GENOMIC DNA]</scope>
    <source>
        <strain evidence="2">cv. AL8/78</strain>
    </source>
</reference>
<evidence type="ECO:0000256" key="1">
    <source>
        <dbReference type="SAM" id="MobiDB-lite"/>
    </source>
</evidence>
<reference evidence="3" key="1">
    <citation type="journal article" date="2014" name="Science">
        <title>Ancient hybridizations among the ancestral genomes of bread wheat.</title>
        <authorList>
            <consortium name="International Wheat Genome Sequencing Consortium,"/>
            <person name="Marcussen T."/>
            <person name="Sandve S.R."/>
            <person name="Heier L."/>
            <person name="Spannagl M."/>
            <person name="Pfeifer M."/>
            <person name="Jakobsen K.S."/>
            <person name="Wulff B.B."/>
            <person name="Steuernagel B."/>
            <person name="Mayer K.F."/>
            <person name="Olsen O.A."/>
        </authorList>
    </citation>
    <scope>NUCLEOTIDE SEQUENCE [LARGE SCALE GENOMIC DNA]</scope>
    <source>
        <strain evidence="3">cv. AL8/78</strain>
    </source>
</reference>
<evidence type="ECO:0000313" key="2">
    <source>
        <dbReference type="EnsemblPlants" id="AET6Gv20984900.1"/>
    </source>
</evidence>
<evidence type="ECO:0000313" key="3">
    <source>
        <dbReference type="Proteomes" id="UP000015105"/>
    </source>
</evidence>
<reference evidence="3" key="2">
    <citation type="journal article" date="2017" name="Nat. Plants">
        <title>The Aegilops tauschii genome reveals multiple impacts of transposons.</title>
        <authorList>
            <person name="Zhao G."/>
            <person name="Zou C."/>
            <person name="Li K."/>
            <person name="Wang K."/>
            <person name="Li T."/>
            <person name="Gao L."/>
            <person name="Zhang X."/>
            <person name="Wang H."/>
            <person name="Yang Z."/>
            <person name="Liu X."/>
            <person name="Jiang W."/>
            <person name="Mao L."/>
            <person name="Kong X."/>
            <person name="Jiao Y."/>
            <person name="Jia J."/>
        </authorList>
    </citation>
    <scope>NUCLEOTIDE SEQUENCE [LARGE SCALE GENOMIC DNA]</scope>
    <source>
        <strain evidence="3">cv. AL8/78</strain>
    </source>
</reference>
<dbReference type="AlphaFoldDB" id="A0A453Q534"/>
<feature type="compositionally biased region" description="Pro residues" evidence="1">
    <location>
        <begin position="1"/>
        <end position="10"/>
    </location>
</feature>
<keyword evidence="3" id="KW-1185">Reference proteome</keyword>
<sequence length="100" mass="11118">MRQPPTPDLPFSPCHHDSPPLSSHPPATASPAVRPPATTALLRCHHLRYLGYYAWLRFGRNNLAEDGGGRRVDFLVQSGKSRGIVQPGKRGDKFMFVRQA</sequence>
<feature type="region of interest" description="Disordered" evidence="1">
    <location>
        <begin position="1"/>
        <end position="34"/>
    </location>
</feature>